<sequence length="98" mass="11252">MVNPRISSSNQISDRRFTRFTSRATKANPQNLSPFAINSNQVSDLSYDLCSINGFLLTDSSLDLCYLNEGPKQIIAYSYHSRSYLHHQQSFGIVYYDY</sequence>
<reference evidence="2" key="1">
    <citation type="journal article" date="2022" name="Mol. Ecol. Resour.">
        <title>The genomes of chicory, endive, great burdock and yacon provide insights into Asteraceae palaeo-polyploidization history and plant inulin production.</title>
        <authorList>
            <person name="Fan W."/>
            <person name="Wang S."/>
            <person name="Wang H."/>
            <person name="Wang A."/>
            <person name="Jiang F."/>
            <person name="Liu H."/>
            <person name="Zhao H."/>
            <person name="Xu D."/>
            <person name="Zhang Y."/>
        </authorList>
    </citation>
    <scope>NUCLEOTIDE SEQUENCE [LARGE SCALE GENOMIC DNA]</scope>
    <source>
        <strain evidence="2">cv. Yunnan</strain>
    </source>
</reference>
<keyword evidence="2" id="KW-1185">Reference proteome</keyword>
<reference evidence="1 2" key="2">
    <citation type="journal article" date="2022" name="Mol. Ecol. Resour.">
        <title>The genomes of chicory, endive, great burdock and yacon provide insights into Asteraceae paleo-polyploidization history and plant inulin production.</title>
        <authorList>
            <person name="Fan W."/>
            <person name="Wang S."/>
            <person name="Wang H."/>
            <person name="Wang A."/>
            <person name="Jiang F."/>
            <person name="Liu H."/>
            <person name="Zhao H."/>
            <person name="Xu D."/>
            <person name="Zhang Y."/>
        </authorList>
    </citation>
    <scope>NUCLEOTIDE SEQUENCE [LARGE SCALE GENOMIC DNA]</scope>
    <source>
        <strain evidence="2">cv. Yunnan</strain>
        <tissue evidence="1">Leaves</tissue>
    </source>
</reference>
<gene>
    <name evidence="1" type="ORF">L1987_85698</name>
</gene>
<dbReference type="EMBL" id="CM042046">
    <property type="protein sequence ID" value="KAI3676099.1"/>
    <property type="molecule type" value="Genomic_DNA"/>
</dbReference>
<comment type="caution">
    <text evidence="1">The sequence shown here is derived from an EMBL/GenBank/DDBJ whole genome shotgun (WGS) entry which is preliminary data.</text>
</comment>
<evidence type="ECO:0000313" key="2">
    <source>
        <dbReference type="Proteomes" id="UP001056120"/>
    </source>
</evidence>
<name>A0ACB8XYV5_9ASTR</name>
<accession>A0ACB8XYV5</accession>
<organism evidence="1 2">
    <name type="scientific">Smallanthus sonchifolius</name>
    <dbReference type="NCBI Taxonomy" id="185202"/>
    <lineage>
        <taxon>Eukaryota</taxon>
        <taxon>Viridiplantae</taxon>
        <taxon>Streptophyta</taxon>
        <taxon>Embryophyta</taxon>
        <taxon>Tracheophyta</taxon>
        <taxon>Spermatophyta</taxon>
        <taxon>Magnoliopsida</taxon>
        <taxon>eudicotyledons</taxon>
        <taxon>Gunneridae</taxon>
        <taxon>Pentapetalae</taxon>
        <taxon>asterids</taxon>
        <taxon>campanulids</taxon>
        <taxon>Asterales</taxon>
        <taxon>Asteraceae</taxon>
        <taxon>Asteroideae</taxon>
        <taxon>Heliantheae alliance</taxon>
        <taxon>Millerieae</taxon>
        <taxon>Smallanthus</taxon>
    </lineage>
</organism>
<evidence type="ECO:0000313" key="1">
    <source>
        <dbReference type="EMBL" id="KAI3676099.1"/>
    </source>
</evidence>
<proteinExistence type="predicted"/>
<protein>
    <submittedName>
        <fullName evidence="1">Uncharacterized protein</fullName>
    </submittedName>
</protein>
<dbReference type="Proteomes" id="UP001056120">
    <property type="component" value="Linkage Group LG29"/>
</dbReference>